<feature type="compositionally biased region" description="Basic and acidic residues" evidence="10">
    <location>
        <begin position="63"/>
        <end position="80"/>
    </location>
</feature>
<reference evidence="12 13" key="1">
    <citation type="submission" date="2017-12" db="EMBL/GenBank/DDBJ databases">
        <title>Sequencing, de novo assembly and annotation of complete genome of a new Thraustochytrid species, strain FCC1311.</title>
        <authorList>
            <person name="Sedici K."/>
            <person name="Godart F."/>
            <person name="Aiese Cigliano R."/>
            <person name="Sanseverino W."/>
            <person name="Barakat M."/>
            <person name="Ortet P."/>
            <person name="Marechal E."/>
            <person name="Cagnac O."/>
            <person name="Amato A."/>
        </authorList>
    </citation>
    <scope>NUCLEOTIDE SEQUENCE [LARGE SCALE GENOMIC DNA]</scope>
</reference>
<feature type="compositionally biased region" description="Basic and acidic residues" evidence="10">
    <location>
        <begin position="127"/>
        <end position="139"/>
    </location>
</feature>
<dbReference type="PROSITE" id="PS52035">
    <property type="entry name" value="PEPTIDASE_M14"/>
    <property type="match status" value="1"/>
</dbReference>
<evidence type="ECO:0000256" key="2">
    <source>
        <dbReference type="ARBA" id="ARBA00004123"/>
    </source>
</evidence>
<name>A0A2R5GDV0_9STRA</name>
<dbReference type="PANTHER" id="PTHR11705">
    <property type="entry name" value="PROTEASE FAMILY M14 CARBOXYPEPTIDASE A,B"/>
    <property type="match status" value="1"/>
</dbReference>
<dbReference type="AlphaFoldDB" id="A0A2R5GDV0"/>
<dbReference type="Pfam" id="PF00246">
    <property type="entry name" value="Peptidase_M14"/>
    <property type="match status" value="1"/>
</dbReference>
<dbReference type="SMART" id="SM00631">
    <property type="entry name" value="Zn_pept"/>
    <property type="match status" value="1"/>
</dbReference>
<keyword evidence="6" id="KW-0862">Zinc</keyword>
<dbReference type="OrthoDB" id="3626597at2759"/>
<evidence type="ECO:0000259" key="11">
    <source>
        <dbReference type="PROSITE" id="PS52035"/>
    </source>
</evidence>
<evidence type="ECO:0000256" key="9">
    <source>
        <dbReference type="PROSITE-ProRule" id="PRU01379"/>
    </source>
</evidence>
<dbReference type="PRINTS" id="PR00765">
    <property type="entry name" value="CRBOXYPTASEA"/>
</dbReference>
<dbReference type="InterPro" id="IPR019331">
    <property type="entry name" value="FAM192A/Fyv6_N"/>
</dbReference>
<keyword evidence="12" id="KW-0121">Carboxypeptidase</keyword>
<evidence type="ECO:0000313" key="13">
    <source>
        <dbReference type="Proteomes" id="UP000241890"/>
    </source>
</evidence>
<keyword evidence="8" id="KW-0539">Nucleus</keyword>
<feature type="region of interest" description="Disordered" evidence="10">
    <location>
        <begin position="579"/>
        <end position="605"/>
    </location>
</feature>
<evidence type="ECO:0000256" key="4">
    <source>
        <dbReference type="ARBA" id="ARBA00022670"/>
    </source>
</evidence>
<sequence>MEEGGRAGLNFVRTAVLRSGANGTEGTEEEVERIEHHAPGDGNPPSALERERELLAKREHASLYDQLKSQREEQQEEWQRQRAAQDLPPELDEDELAYLREQQEKQHAKAMQNKLEEETQMAAFGNGDERRLRLTKNDDSEASDDLAETRADVKKTPPETFDLRAATQAPKRIKLKTGYRDLLLEGLKPLDAEALRLGMSASSTSTTKTSVSKRKAAAEKARLQTEKLLHASFDERGRARSGAFFDEFRDLDAMFTYFTWLRDRFPDHVSLGQIGTSAQGRPIVALRLAVSTQANANPNVVILGTEHGREWMVPMALAEAARLLLVDADEMPPLSSEEQQEAAFLRAPSLLKVVNIWLVPILNPDGYAHTFSARPDSELEEEKQKRFWRKNRQKNADGSIGIDLNRNWGSDGFTWGHGQTWTESEVYMGASPFEAAETRAFRDWIFGASESADALANDARVRRALARKRRLATPVSGLLAVHCCIGGVLQPRNYCAVQPHVERTHASVGRQLCQQMNAIGHGEYSFKPRRKTLEISSSGISIDWAFYDALIPYPLMIETSSSKAFIEARRQAKLAGETIGFGNDDDDDAGASGGGGGSIAQQRKEKLRAKMAADAGSDIRPVGAEMAVAILSHAGLVAGAMRLVSSRGPERDVELSPWGFLDVRNTTESDLYKCKVPGRPDLVPADPCAKNKLKPWIKCNKKSSRSKRKKT</sequence>
<feature type="region of interest" description="Disordered" evidence="10">
    <location>
        <begin position="63"/>
        <end position="89"/>
    </location>
</feature>
<evidence type="ECO:0000256" key="3">
    <source>
        <dbReference type="ARBA" id="ARBA00005988"/>
    </source>
</evidence>
<proteinExistence type="inferred from homology"/>
<comment type="similarity">
    <text evidence="3 9">Belongs to the peptidase M14 family.</text>
</comment>
<keyword evidence="4" id="KW-0645">Protease</keyword>
<evidence type="ECO:0000256" key="10">
    <source>
        <dbReference type="SAM" id="MobiDB-lite"/>
    </source>
</evidence>
<comment type="cofactor">
    <cofactor evidence="1">
        <name>Zn(2+)</name>
        <dbReference type="ChEBI" id="CHEBI:29105"/>
    </cofactor>
</comment>
<dbReference type="SUPFAM" id="SSF53187">
    <property type="entry name" value="Zn-dependent exopeptidases"/>
    <property type="match status" value="1"/>
</dbReference>
<dbReference type="GO" id="GO:0004181">
    <property type="term" value="F:metallocarboxypeptidase activity"/>
    <property type="evidence" value="ECO:0007669"/>
    <property type="project" value="InterPro"/>
</dbReference>
<comment type="caution">
    <text evidence="12">The sequence shown here is derived from an EMBL/GenBank/DDBJ whole genome shotgun (WGS) entry which is preliminary data.</text>
</comment>
<keyword evidence="5" id="KW-0378">Hydrolase</keyword>
<feature type="region of interest" description="Disordered" evidence="10">
    <location>
        <begin position="16"/>
        <end position="47"/>
    </location>
</feature>
<dbReference type="Proteomes" id="UP000241890">
    <property type="component" value="Unassembled WGS sequence"/>
</dbReference>
<dbReference type="EMBL" id="BEYU01000053">
    <property type="protein sequence ID" value="GBG29106.1"/>
    <property type="molecule type" value="Genomic_DNA"/>
</dbReference>
<keyword evidence="7" id="KW-0482">Metalloprotease</keyword>
<feature type="region of interest" description="Disordered" evidence="10">
    <location>
        <begin position="121"/>
        <end position="159"/>
    </location>
</feature>
<dbReference type="Pfam" id="PF10187">
    <property type="entry name" value="FAM192A_Fyv6_N"/>
    <property type="match status" value="1"/>
</dbReference>
<dbReference type="GO" id="GO:0008270">
    <property type="term" value="F:zinc ion binding"/>
    <property type="evidence" value="ECO:0007669"/>
    <property type="project" value="InterPro"/>
</dbReference>
<dbReference type="PANTHER" id="PTHR11705:SF143">
    <property type="entry name" value="SLL0236 PROTEIN"/>
    <property type="match status" value="1"/>
</dbReference>
<dbReference type="Gene3D" id="3.40.630.10">
    <property type="entry name" value="Zn peptidases"/>
    <property type="match status" value="1"/>
</dbReference>
<evidence type="ECO:0000256" key="5">
    <source>
        <dbReference type="ARBA" id="ARBA00022801"/>
    </source>
</evidence>
<evidence type="ECO:0000256" key="6">
    <source>
        <dbReference type="ARBA" id="ARBA00022833"/>
    </source>
</evidence>
<keyword evidence="13" id="KW-1185">Reference proteome</keyword>
<evidence type="ECO:0000256" key="8">
    <source>
        <dbReference type="ARBA" id="ARBA00023242"/>
    </source>
</evidence>
<evidence type="ECO:0000313" key="12">
    <source>
        <dbReference type="EMBL" id="GBG29106.1"/>
    </source>
</evidence>
<dbReference type="GO" id="GO:0005634">
    <property type="term" value="C:nucleus"/>
    <property type="evidence" value="ECO:0007669"/>
    <property type="project" value="UniProtKB-SubCell"/>
</dbReference>
<dbReference type="InParanoid" id="A0A2R5GDV0"/>
<feature type="active site" description="Proton donor/acceptor" evidence="9">
    <location>
        <position position="558"/>
    </location>
</feature>
<protein>
    <submittedName>
        <fullName evidence="12">Carboxypeptidase A4</fullName>
    </submittedName>
</protein>
<dbReference type="GO" id="GO:0006508">
    <property type="term" value="P:proteolysis"/>
    <property type="evidence" value="ECO:0007669"/>
    <property type="project" value="UniProtKB-KW"/>
</dbReference>
<organism evidence="12 13">
    <name type="scientific">Hondaea fermentalgiana</name>
    <dbReference type="NCBI Taxonomy" id="2315210"/>
    <lineage>
        <taxon>Eukaryota</taxon>
        <taxon>Sar</taxon>
        <taxon>Stramenopiles</taxon>
        <taxon>Bigyra</taxon>
        <taxon>Labyrinthulomycetes</taxon>
        <taxon>Thraustochytrida</taxon>
        <taxon>Thraustochytriidae</taxon>
        <taxon>Hondaea</taxon>
    </lineage>
</organism>
<dbReference type="InterPro" id="IPR000834">
    <property type="entry name" value="Peptidase_M14"/>
</dbReference>
<feature type="compositionally biased region" description="Basic and acidic residues" evidence="10">
    <location>
        <begin position="147"/>
        <end position="157"/>
    </location>
</feature>
<evidence type="ECO:0000256" key="7">
    <source>
        <dbReference type="ARBA" id="ARBA00023049"/>
    </source>
</evidence>
<evidence type="ECO:0000256" key="1">
    <source>
        <dbReference type="ARBA" id="ARBA00001947"/>
    </source>
</evidence>
<dbReference type="GO" id="GO:0005615">
    <property type="term" value="C:extracellular space"/>
    <property type="evidence" value="ECO:0007669"/>
    <property type="project" value="TreeGrafter"/>
</dbReference>
<comment type="subcellular location">
    <subcellularLocation>
        <location evidence="2">Nucleus</location>
    </subcellularLocation>
</comment>
<gene>
    <name evidence="12" type="ORF">FCC1311_053292</name>
</gene>
<accession>A0A2R5GDV0</accession>
<feature type="domain" description="Peptidase M14" evidence="11">
    <location>
        <begin position="247"/>
        <end position="579"/>
    </location>
</feature>